<dbReference type="AlphaFoldDB" id="A0ABD3N154"/>
<reference evidence="2 3" key="1">
    <citation type="submission" date="2024-10" db="EMBL/GenBank/DDBJ databases">
        <title>Updated reference genomes for cyclostephanoid diatoms.</title>
        <authorList>
            <person name="Roberts W.R."/>
            <person name="Alverson A.J."/>
        </authorList>
    </citation>
    <scope>NUCLEOTIDE SEQUENCE [LARGE SCALE GENOMIC DNA]</scope>
    <source>
        <strain evidence="2 3">AJA010-31</strain>
    </source>
</reference>
<comment type="caution">
    <text evidence="2">The sequence shown here is derived from an EMBL/GenBank/DDBJ whole genome shotgun (WGS) entry which is preliminary data.</text>
</comment>
<keyword evidence="3" id="KW-1185">Reference proteome</keyword>
<dbReference type="Proteomes" id="UP001530400">
    <property type="component" value="Unassembled WGS sequence"/>
</dbReference>
<feature type="region of interest" description="Disordered" evidence="1">
    <location>
        <begin position="30"/>
        <end position="54"/>
    </location>
</feature>
<evidence type="ECO:0000313" key="2">
    <source>
        <dbReference type="EMBL" id="KAL3769013.1"/>
    </source>
</evidence>
<dbReference type="EMBL" id="JALLPJ020001338">
    <property type="protein sequence ID" value="KAL3769013.1"/>
    <property type="molecule type" value="Genomic_DNA"/>
</dbReference>
<evidence type="ECO:0000256" key="1">
    <source>
        <dbReference type="SAM" id="MobiDB-lite"/>
    </source>
</evidence>
<accession>A0ABD3N154</accession>
<feature type="region of interest" description="Disordered" evidence="1">
    <location>
        <begin position="188"/>
        <end position="216"/>
    </location>
</feature>
<organism evidence="2 3">
    <name type="scientific">Cyclotella atomus</name>
    <dbReference type="NCBI Taxonomy" id="382360"/>
    <lineage>
        <taxon>Eukaryota</taxon>
        <taxon>Sar</taxon>
        <taxon>Stramenopiles</taxon>
        <taxon>Ochrophyta</taxon>
        <taxon>Bacillariophyta</taxon>
        <taxon>Coscinodiscophyceae</taxon>
        <taxon>Thalassiosirophycidae</taxon>
        <taxon>Stephanodiscales</taxon>
        <taxon>Stephanodiscaceae</taxon>
        <taxon>Cyclotella</taxon>
    </lineage>
</organism>
<evidence type="ECO:0000313" key="3">
    <source>
        <dbReference type="Proteomes" id="UP001530400"/>
    </source>
</evidence>
<name>A0ABD3N154_9STRA</name>
<proteinExistence type="predicted"/>
<sequence>MKTSYYKHHIDQSADSAYWTKVWRNKSIDSKYPAPKDTPVPITSSIRDPDDNNRQRKVHFSDVSVREYEIQPSDTPAVSAGAGIELGWKYKTLIESTPLIDFDEQRSKQRTKYFQYSPGLSPLQRRIRLSEFGFSKDEIDEASARAAILRRSNEKSVRRMRFDRVAELGEGLGRNWKHMKAKMGVCQEEKSDDIDGRIPHCSSKRKNDLDFNNLHK</sequence>
<protein>
    <submittedName>
        <fullName evidence="2">Uncharacterized protein</fullName>
    </submittedName>
</protein>
<gene>
    <name evidence="2" type="ORF">ACHAWO_006779</name>
</gene>
<feature type="compositionally biased region" description="Basic and acidic residues" evidence="1">
    <location>
        <begin position="188"/>
        <end position="198"/>
    </location>
</feature>